<keyword evidence="3 8" id="KW-0812">Transmembrane</keyword>
<feature type="transmembrane region" description="Helical" evidence="9">
    <location>
        <begin position="66"/>
        <end position="85"/>
    </location>
</feature>
<comment type="caution">
    <text evidence="10">The sequence shown here is derived from an EMBL/GenBank/DDBJ whole genome shotgun (WGS) entry which is preliminary data.</text>
</comment>
<dbReference type="PIRSF" id="PIRSF023381">
    <property type="entry name" value="MannP-dilichol_defect-1p"/>
    <property type="match status" value="1"/>
</dbReference>
<evidence type="ECO:0000256" key="6">
    <source>
        <dbReference type="ARBA" id="ARBA00023136"/>
    </source>
</evidence>
<feature type="transmembrane region" description="Helical" evidence="9">
    <location>
        <begin position="97"/>
        <end position="117"/>
    </location>
</feature>
<feature type="transmembrane region" description="Helical" evidence="9">
    <location>
        <begin position="210"/>
        <end position="230"/>
    </location>
</feature>
<dbReference type="PANTHER" id="PTHR12226:SF2">
    <property type="entry name" value="MANNOSE-P-DOLICHOL UTILIZATION DEFECT 1 PROTEIN"/>
    <property type="match status" value="1"/>
</dbReference>
<organism evidence="10 11">
    <name type="scientific">Tritrichomonas musculus</name>
    <dbReference type="NCBI Taxonomy" id="1915356"/>
    <lineage>
        <taxon>Eukaryota</taxon>
        <taxon>Metamonada</taxon>
        <taxon>Parabasalia</taxon>
        <taxon>Tritrichomonadida</taxon>
        <taxon>Tritrichomonadidae</taxon>
        <taxon>Tritrichomonas</taxon>
    </lineage>
</organism>
<dbReference type="Proteomes" id="UP001470230">
    <property type="component" value="Unassembled WGS sequence"/>
</dbReference>
<keyword evidence="2" id="KW-0813">Transport</keyword>
<reference evidence="10 11" key="1">
    <citation type="submission" date="2024-04" db="EMBL/GenBank/DDBJ databases">
        <title>Tritrichomonas musculus Genome.</title>
        <authorList>
            <person name="Alves-Ferreira E."/>
            <person name="Grigg M."/>
            <person name="Lorenzi H."/>
            <person name="Galac M."/>
        </authorList>
    </citation>
    <scope>NUCLEOTIDE SEQUENCE [LARGE SCALE GENOMIC DNA]</scope>
    <source>
        <strain evidence="10 11">EAF2021</strain>
    </source>
</reference>
<dbReference type="Pfam" id="PF04193">
    <property type="entry name" value="PQ-loop"/>
    <property type="match status" value="2"/>
</dbReference>
<dbReference type="InterPro" id="IPR016817">
    <property type="entry name" value="MannP-dilichol_defect-1"/>
</dbReference>
<dbReference type="PANTHER" id="PTHR12226">
    <property type="entry name" value="MANNOSE-P-DOLICHOL UTILIZATION DEFECT 1 LEC35 -RELATED"/>
    <property type="match status" value="1"/>
</dbReference>
<keyword evidence="4" id="KW-0677">Repeat</keyword>
<evidence type="ECO:0000256" key="8">
    <source>
        <dbReference type="PIRNR" id="PIRNR023381"/>
    </source>
</evidence>
<evidence type="ECO:0000256" key="3">
    <source>
        <dbReference type="ARBA" id="ARBA00022692"/>
    </source>
</evidence>
<dbReference type="EMBL" id="JAPFFF010000008">
    <property type="protein sequence ID" value="KAK8884462.1"/>
    <property type="molecule type" value="Genomic_DNA"/>
</dbReference>
<evidence type="ECO:0000256" key="7">
    <source>
        <dbReference type="ARBA" id="ARBA00038475"/>
    </source>
</evidence>
<protein>
    <recommendedName>
        <fullName evidence="8">Mannose-P-dolichol utilization defect 1 protein homolog</fullName>
    </recommendedName>
</protein>
<keyword evidence="5 8" id="KW-1133">Transmembrane helix</keyword>
<evidence type="ECO:0000256" key="4">
    <source>
        <dbReference type="ARBA" id="ARBA00022737"/>
    </source>
</evidence>
<dbReference type="Gene3D" id="1.20.1280.290">
    <property type="match status" value="2"/>
</dbReference>
<dbReference type="InterPro" id="IPR006603">
    <property type="entry name" value="PQ-loop_rpt"/>
</dbReference>
<evidence type="ECO:0000256" key="1">
    <source>
        <dbReference type="ARBA" id="ARBA00004141"/>
    </source>
</evidence>
<evidence type="ECO:0000256" key="2">
    <source>
        <dbReference type="ARBA" id="ARBA00022448"/>
    </source>
</evidence>
<accession>A0ABR2K1W6</accession>
<feature type="transmembrane region" description="Helical" evidence="9">
    <location>
        <begin position="39"/>
        <end position="60"/>
    </location>
</feature>
<comment type="subcellular location">
    <subcellularLocation>
        <location evidence="1 8">Membrane</location>
        <topology evidence="1 8">Multi-pass membrane protein</topology>
    </subcellularLocation>
</comment>
<evidence type="ECO:0000313" key="11">
    <source>
        <dbReference type="Proteomes" id="UP001470230"/>
    </source>
</evidence>
<comment type="similarity">
    <text evidence="7 8">Belongs to the MPDU1 (TC 2.A.43.3) family.</text>
</comment>
<name>A0ABR2K1W6_9EUKA</name>
<dbReference type="SMART" id="SM00679">
    <property type="entry name" value="CTNS"/>
    <property type="match status" value="2"/>
</dbReference>
<keyword evidence="6 8" id="KW-0472">Membrane</keyword>
<proteinExistence type="inferred from homology"/>
<gene>
    <name evidence="10" type="ORF">M9Y10_043572</name>
</gene>
<evidence type="ECO:0000256" key="9">
    <source>
        <dbReference type="SAM" id="Phobius"/>
    </source>
</evidence>
<sequence>MKYLAYACRPFVNEKCCNVIFMDWNLRDKECISLFMSKAIGYGLIAFSSILKLPQLFVIIRHKSGYGLSITSLFMEIVANVLAYSYHRQKGFPFSTFGETLLIMIQNIFIAFFVTHYSPNYNLFLWNLFILSNSCLVFAVERGIVSDNVMATLWAICLPLSIAYKIPQILHTYRAKCKGELSPLSCFLTLMGSCGRVFTTIREVHDYSVLLMYILNVLLNGTIWIQSLVYPKEPAAFEKSRSKR</sequence>
<feature type="transmembrane region" description="Helical" evidence="9">
    <location>
        <begin position="123"/>
        <end position="140"/>
    </location>
</feature>
<evidence type="ECO:0000256" key="5">
    <source>
        <dbReference type="ARBA" id="ARBA00022989"/>
    </source>
</evidence>
<keyword evidence="11" id="KW-1185">Reference proteome</keyword>
<evidence type="ECO:0000313" key="10">
    <source>
        <dbReference type="EMBL" id="KAK8884462.1"/>
    </source>
</evidence>